<name>A0A7R9BBP9_9CRUS</name>
<protein>
    <submittedName>
        <fullName evidence="2">Uncharacterized protein</fullName>
    </submittedName>
</protein>
<proteinExistence type="predicted"/>
<keyword evidence="3" id="KW-1185">Reference proteome</keyword>
<dbReference type="Proteomes" id="UP000678499">
    <property type="component" value="Unassembled WGS sequence"/>
</dbReference>
<evidence type="ECO:0000256" key="1">
    <source>
        <dbReference type="SAM" id="MobiDB-lite"/>
    </source>
</evidence>
<dbReference type="Pfam" id="PF04858">
    <property type="entry name" value="TH1"/>
    <property type="match status" value="1"/>
</dbReference>
<evidence type="ECO:0000313" key="3">
    <source>
        <dbReference type="Proteomes" id="UP000678499"/>
    </source>
</evidence>
<dbReference type="EMBL" id="OA882048">
    <property type="protein sequence ID" value="CAD7272205.1"/>
    <property type="molecule type" value="Genomic_DNA"/>
</dbReference>
<dbReference type="AlphaFoldDB" id="A0A7R9BBP9"/>
<dbReference type="GO" id="GO:0045892">
    <property type="term" value="P:negative regulation of DNA-templated transcription"/>
    <property type="evidence" value="ECO:0007669"/>
    <property type="project" value="InterPro"/>
</dbReference>
<gene>
    <name evidence="2" type="ORF">NMOB1V02_LOCUS149</name>
</gene>
<accession>A0A7R9BBP9</accession>
<reference evidence="2" key="1">
    <citation type="submission" date="2020-11" db="EMBL/GenBank/DDBJ databases">
        <authorList>
            <person name="Tran Van P."/>
        </authorList>
    </citation>
    <scope>NUCLEOTIDE SEQUENCE</scope>
</reference>
<feature type="region of interest" description="Disordered" evidence="1">
    <location>
        <begin position="1"/>
        <end position="28"/>
    </location>
</feature>
<dbReference type="OrthoDB" id="511287at2759"/>
<organism evidence="2">
    <name type="scientific">Notodromas monacha</name>
    <dbReference type="NCBI Taxonomy" id="399045"/>
    <lineage>
        <taxon>Eukaryota</taxon>
        <taxon>Metazoa</taxon>
        <taxon>Ecdysozoa</taxon>
        <taxon>Arthropoda</taxon>
        <taxon>Crustacea</taxon>
        <taxon>Oligostraca</taxon>
        <taxon>Ostracoda</taxon>
        <taxon>Podocopa</taxon>
        <taxon>Podocopida</taxon>
        <taxon>Cypridocopina</taxon>
        <taxon>Cypridoidea</taxon>
        <taxon>Cyprididae</taxon>
        <taxon>Notodromas</taxon>
    </lineage>
</organism>
<evidence type="ECO:0000313" key="2">
    <source>
        <dbReference type="EMBL" id="CAD7272205.1"/>
    </source>
</evidence>
<dbReference type="EMBL" id="CAJPEX010000011">
    <property type="protein sequence ID" value="CAG0912357.1"/>
    <property type="molecule type" value="Genomic_DNA"/>
</dbReference>
<sequence>MADGDVSSASYGVEDMESDDVGSPGSDVIENPEVVLQESLKKFQSPDFIMEPAVFGQLKKVASRSSKTIPLFSSTAAKVAANVAAVKGDVDENGGNALDGVKATLGKKVKLISKILRGKLGYNKKRAPHLLSGE</sequence>
<dbReference type="GO" id="GO:0005634">
    <property type="term" value="C:nucleus"/>
    <property type="evidence" value="ECO:0007669"/>
    <property type="project" value="InterPro"/>
</dbReference>
<dbReference type="InterPro" id="IPR006942">
    <property type="entry name" value="TH1"/>
</dbReference>